<sequence>MRTKTSSLIALPTALLLALSLSACDEDAVSTPSTRPSSSAKADSTDSPKDKDARDSDDDSSATPEADASADSSAGADGDAKTVGIRDLKAGDCISEMVTGTKHGETGSTGAKLVDCSAPHKYEVTGTGQSSASSYAEANTPEEITTVCTPVLESYVGSPSKAKKYQVAALAPVQSSWDQGDHSFVCFAQNPDETPLNNSIKNS</sequence>
<feature type="signal peptide" evidence="2">
    <location>
        <begin position="1"/>
        <end position="23"/>
    </location>
</feature>
<dbReference type="Proteomes" id="UP000186394">
    <property type="component" value="Unassembled WGS sequence"/>
</dbReference>
<feature type="compositionally biased region" description="Polar residues" evidence="1">
    <location>
        <begin position="30"/>
        <end position="42"/>
    </location>
</feature>
<organism evidence="4 5">
    <name type="scientific">Actinomyces oris</name>
    <dbReference type="NCBI Taxonomy" id="544580"/>
    <lineage>
        <taxon>Bacteria</taxon>
        <taxon>Bacillati</taxon>
        <taxon>Actinomycetota</taxon>
        <taxon>Actinomycetes</taxon>
        <taxon>Actinomycetales</taxon>
        <taxon>Actinomycetaceae</taxon>
        <taxon>Actinomyces</taxon>
    </lineage>
</organism>
<dbReference type="AlphaFoldDB" id="A0A1Q8VPX3"/>
<gene>
    <name evidence="4" type="ORF">BKH28_04885</name>
</gene>
<feature type="compositionally biased region" description="Basic and acidic residues" evidence="1">
    <location>
        <begin position="43"/>
        <end position="54"/>
    </location>
</feature>
<evidence type="ECO:0000313" key="4">
    <source>
        <dbReference type="EMBL" id="OLO50156.1"/>
    </source>
</evidence>
<comment type="caution">
    <text evidence="4">The sequence shown here is derived from an EMBL/GenBank/DDBJ whole genome shotgun (WGS) entry which is preliminary data.</text>
</comment>
<dbReference type="InterPro" id="IPR026004">
    <property type="entry name" value="Septum_form"/>
</dbReference>
<feature type="domain" description="Septum formation-related" evidence="3">
    <location>
        <begin position="110"/>
        <end position="186"/>
    </location>
</feature>
<accession>A0A1Q8VPX3</accession>
<protein>
    <recommendedName>
        <fullName evidence="3">Septum formation-related domain-containing protein</fullName>
    </recommendedName>
</protein>
<feature type="region of interest" description="Disordered" evidence="1">
    <location>
        <begin position="26"/>
        <end position="80"/>
    </location>
</feature>
<reference evidence="4 5" key="1">
    <citation type="submission" date="2016-12" db="EMBL/GenBank/DDBJ databases">
        <title>Genomic comparison of strains in the 'Actinomyces naeslundii' group.</title>
        <authorList>
            <person name="Mughal S.R."/>
            <person name="Do T."/>
            <person name="Gilbert S.C."/>
            <person name="Witherden E.A."/>
            <person name="Didelot X."/>
            <person name="Beighton D."/>
        </authorList>
    </citation>
    <scope>NUCLEOTIDE SEQUENCE [LARGE SCALE GENOMIC DNA]</scope>
    <source>
        <strain evidence="4 5">P6N</strain>
    </source>
</reference>
<keyword evidence="2" id="KW-0732">Signal</keyword>
<dbReference type="Pfam" id="PF13845">
    <property type="entry name" value="Septum_form"/>
    <property type="match status" value="1"/>
</dbReference>
<evidence type="ECO:0000313" key="5">
    <source>
        <dbReference type="Proteomes" id="UP000186394"/>
    </source>
</evidence>
<dbReference type="PROSITE" id="PS51257">
    <property type="entry name" value="PROKAR_LIPOPROTEIN"/>
    <property type="match status" value="1"/>
</dbReference>
<evidence type="ECO:0000256" key="1">
    <source>
        <dbReference type="SAM" id="MobiDB-lite"/>
    </source>
</evidence>
<feature type="compositionally biased region" description="Low complexity" evidence="1">
    <location>
        <begin position="61"/>
        <end position="77"/>
    </location>
</feature>
<dbReference type="OrthoDB" id="3628931at2"/>
<evidence type="ECO:0000256" key="2">
    <source>
        <dbReference type="SAM" id="SignalP"/>
    </source>
</evidence>
<dbReference type="EMBL" id="MSKL01000009">
    <property type="protein sequence ID" value="OLO50156.1"/>
    <property type="molecule type" value="Genomic_DNA"/>
</dbReference>
<proteinExistence type="predicted"/>
<dbReference type="RefSeq" id="WP_075417734.1">
    <property type="nucleotide sequence ID" value="NZ_MSKL01000009.1"/>
</dbReference>
<feature type="chain" id="PRO_5039420891" description="Septum formation-related domain-containing protein" evidence="2">
    <location>
        <begin position="24"/>
        <end position="203"/>
    </location>
</feature>
<name>A0A1Q8VPX3_9ACTO</name>
<evidence type="ECO:0000259" key="3">
    <source>
        <dbReference type="Pfam" id="PF13845"/>
    </source>
</evidence>